<reference evidence="2" key="1">
    <citation type="submission" date="2013-11" db="EMBL/GenBank/DDBJ databases">
        <title>Genome sequence of the fusiform rust pathogen reveals effectors for host alternation and coevolution with pine.</title>
        <authorList>
            <consortium name="DOE Joint Genome Institute"/>
            <person name="Smith K."/>
            <person name="Pendleton A."/>
            <person name="Kubisiak T."/>
            <person name="Anderson C."/>
            <person name="Salamov A."/>
            <person name="Aerts A."/>
            <person name="Riley R."/>
            <person name="Clum A."/>
            <person name="Lindquist E."/>
            <person name="Ence D."/>
            <person name="Campbell M."/>
            <person name="Kronenberg Z."/>
            <person name="Feau N."/>
            <person name="Dhillon B."/>
            <person name="Hamelin R."/>
            <person name="Burleigh J."/>
            <person name="Smith J."/>
            <person name="Yandell M."/>
            <person name="Nelson C."/>
            <person name="Grigoriev I."/>
            <person name="Davis J."/>
        </authorList>
    </citation>
    <scope>NUCLEOTIDE SEQUENCE</scope>
    <source>
        <strain evidence="2">G11</strain>
    </source>
</reference>
<dbReference type="EMBL" id="MU167213">
    <property type="protein sequence ID" value="KAG0151437.1"/>
    <property type="molecule type" value="Genomic_DNA"/>
</dbReference>
<organism evidence="2 3">
    <name type="scientific">Cronartium quercuum f. sp. fusiforme G11</name>
    <dbReference type="NCBI Taxonomy" id="708437"/>
    <lineage>
        <taxon>Eukaryota</taxon>
        <taxon>Fungi</taxon>
        <taxon>Dikarya</taxon>
        <taxon>Basidiomycota</taxon>
        <taxon>Pucciniomycotina</taxon>
        <taxon>Pucciniomycetes</taxon>
        <taxon>Pucciniales</taxon>
        <taxon>Coleosporiaceae</taxon>
        <taxon>Cronartium</taxon>
    </lineage>
</organism>
<sequence length="367" mass="39608">MFKSKLKKLSRTNEKTIRQTPSKATTLCSPPVLQPINIVNLNRSVSKDSTEHINLKAEDGTKSGVNRQQGAQNLVTRLKKRRTSKAVTVLTKILLTLGPVDRPSRPTKDTDPTTTSLAQVVKVSPPSPATLKKTFKTVTGKLANPKQANKIIALLKTQSDPLSTQVSMPNVHISVRGVCLLTTDDAIVPQTPPDSQSNTANKAEGVFSSRLQPSNQIVNLVTGLSVGTVLSAIAETSGLFDALAACTAGMIEGTVAHRNLIGIVPTDRISLWNYWWGFEIALPPPSIAHLEKVQSVSSTFLQLLIALTVAGGIVEILPFIKYLSSFLDMEWKAIVSQNQGRGVVMAATWVLPLAVVPRSWDFDPAPV</sequence>
<evidence type="ECO:0000313" key="3">
    <source>
        <dbReference type="Proteomes" id="UP000886653"/>
    </source>
</evidence>
<feature type="compositionally biased region" description="Polar residues" evidence="1">
    <location>
        <begin position="18"/>
        <end position="28"/>
    </location>
</feature>
<evidence type="ECO:0000313" key="2">
    <source>
        <dbReference type="EMBL" id="KAG0151437.1"/>
    </source>
</evidence>
<keyword evidence="3" id="KW-1185">Reference proteome</keyword>
<protein>
    <submittedName>
        <fullName evidence="2">Uncharacterized protein</fullName>
    </submittedName>
</protein>
<evidence type="ECO:0000256" key="1">
    <source>
        <dbReference type="SAM" id="MobiDB-lite"/>
    </source>
</evidence>
<comment type="caution">
    <text evidence="2">The sequence shown here is derived from an EMBL/GenBank/DDBJ whole genome shotgun (WGS) entry which is preliminary data.</text>
</comment>
<proteinExistence type="predicted"/>
<accession>A0A9P6NTN8</accession>
<name>A0A9P6NTN8_9BASI</name>
<gene>
    <name evidence="2" type="ORF">CROQUDRAFT_651278</name>
</gene>
<dbReference type="OrthoDB" id="2434934at2759"/>
<dbReference type="AlphaFoldDB" id="A0A9P6NTN8"/>
<feature type="region of interest" description="Disordered" evidence="1">
    <location>
        <begin position="1"/>
        <end position="28"/>
    </location>
</feature>
<dbReference type="Proteomes" id="UP000886653">
    <property type="component" value="Unassembled WGS sequence"/>
</dbReference>
<feature type="compositionally biased region" description="Basic residues" evidence="1">
    <location>
        <begin position="1"/>
        <end position="10"/>
    </location>
</feature>